<dbReference type="Gene3D" id="2.20.25.90">
    <property type="entry name" value="ADC-like domains"/>
    <property type="match status" value="1"/>
</dbReference>
<proteinExistence type="inferred from homology"/>
<dbReference type="PANTHER" id="PTHR43742">
    <property type="entry name" value="TRIMETHYLAMINE-N-OXIDE REDUCTASE"/>
    <property type="match status" value="1"/>
</dbReference>
<dbReference type="InterPro" id="IPR006656">
    <property type="entry name" value="Mopterin_OxRdtase"/>
</dbReference>
<dbReference type="SUPFAM" id="SSF50692">
    <property type="entry name" value="ADC-like"/>
    <property type="match status" value="1"/>
</dbReference>
<dbReference type="EMBL" id="LSBA01000030">
    <property type="protein sequence ID" value="KXZ16549.1"/>
    <property type="molecule type" value="Genomic_DNA"/>
</dbReference>
<dbReference type="SUPFAM" id="SSF53706">
    <property type="entry name" value="Formate dehydrogenase/DMSO reductase, domains 1-3"/>
    <property type="match status" value="1"/>
</dbReference>
<dbReference type="Gene3D" id="3.30.2070.10">
    <property type="entry name" value="Formate dehydrogenase/DMSO reductase"/>
    <property type="match status" value="1"/>
</dbReference>
<dbReference type="Proteomes" id="UP000075430">
    <property type="component" value="Unassembled WGS sequence"/>
</dbReference>
<sequence>MSKVHQSACPLNCWDSCGFLVTVEDGKVTKVDGDPNHPITEGKICGRGRMLETKTNAPERLRFPLKKQNGEFVRISWEQALDDIAEKMAVIKETAGTTAVLHSHDYANNGLLKALDQRFFNGYGGVTEITGSICWGSGIEAQRWDFGRSYGHGPLDIYHSKHVIVWGRNVSRTNMHLYHHLQQVKKKGATLTVIDPIFNPTAKLADRYISVKPGMDGWLAAGVLKILWQTGRTDTDFIQQHSVGFEEIEKLLQTISLDEITEKTETAIEELKYLADLYADGPASTFMGLGMQRYKNGGGTIRWIDALAAASGNVGIKGGGANFGNVQVGESFAKPEITRPELKKSMRTFSMMTQAEEALNAADPPIEMIIVTCGNPLTQVPNTGKVKEAFEKTPFTVAIDSIMTDTAKLCDYVLPTAAVFEEEDIYCSSMYHHYVQYGKKLVEPQGEAKSDRWIWTELAKRLGFGELFDYSAEEFLQMGLSSLEHKGITLEKLKEKGHLPLPVKQVPWDDYQFLTPSGKFEFVSSLAEEKGYSGLPQLEVPEESVYHDGELAEKYPYTLLSIHPQRSNHSQHVPFIEKLQQVQVDLSPDIAEELSLQDGDTAEVFNDRGRLRGKVKVMKQAHPKTVNIDEGMWSAFGGSVNMLTNDTNSDNGMGSTLFDCLVAVKKG</sequence>
<dbReference type="GO" id="GO:0046872">
    <property type="term" value="F:metal ion binding"/>
    <property type="evidence" value="ECO:0007669"/>
    <property type="project" value="UniProtKB-KW"/>
</dbReference>
<keyword evidence="5" id="KW-0411">Iron-sulfur</keyword>
<dbReference type="GO" id="GO:0016491">
    <property type="term" value="F:oxidoreductase activity"/>
    <property type="evidence" value="ECO:0007669"/>
    <property type="project" value="InterPro"/>
</dbReference>
<dbReference type="Pfam" id="PF01568">
    <property type="entry name" value="Molydop_binding"/>
    <property type="match status" value="1"/>
</dbReference>
<evidence type="ECO:0000313" key="8">
    <source>
        <dbReference type="Proteomes" id="UP000075430"/>
    </source>
</evidence>
<dbReference type="Pfam" id="PF04879">
    <property type="entry name" value="Molybdop_Fe4S4"/>
    <property type="match status" value="1"/>
</dbReference>
<evidence type="ECO:0000313" key="7">
    <source>
        <dbReference type="EMBL" id="KXZ16549.1"/>
    </source>
</evidence>
<dbReference type="PANTHER" id="PTHR43742:SF6">
    <property type="entry name" value="OXIDOREDUCTASE YYAE-RELATED"/>
    <property type="match status" value="1"/>
</dbReference>
<keyword evidence="4" id="KW-0408">Iron</keyword>
<dbReference type="GO" id="GO:0043546">
    <property type="term" value="F:molybdopterin cofactor binding"/>
    <property type="evidence" value="ECO:0007669"/>
    <property type="project" value="InterPro"/>
</dbReference>
<dbReference type="Gene3D" id="3.40.228.10">
    <property type="entry name" value="Dimethylsulfoxide Reductase, domain 2"/>
    <property type="match status" value="1"/>
</dbReference>
<dbReference type="InterPro" id="IPR050612">
    <property type="entry name" value="Prok_Mopterin_Oxidored"/>
</dbReference>
<comment type="cofactor">
    <cofactor evidence="1">
        <name>Mo-bis(molybdopterin guanine dinucleotide)</name>
        <dbReference type="ChEBI" id="CHEBI:60539"/>
    </cofactor>
</comment>
<dbReference type="InterPro" id="IPR006963">
    <property type="entry name" value="Mopterin_OxRdtase_4Fe-4S_dom"/>
</dbReference>
<evidence type="ECO:0000256" key="1">
    <source>
        <dbReference type="ARBA" id="ARBA00001942"/>
    </source>
</evidence>
<comment type="caution">
    <text evidence="7">The sequence shown here is derived from an EMBL/GenBank/DDBJ whole genome shotgun (WGS) entry which is preliminary data.</text>
</comment>
<dbReference type="PROSITE" id="PS51669">
    <property type="entry name" value="4FE4S_MOW_BIS_MGD"/>
    <property type="match status" value="1"/>
</dbReference>
<evidence type="ECO:0000256" key="3">
    <source>
        <dbReference type="ARBA" id="ARBA00022723"/>
    </source>
</evidence>
<evidence type="ECO:0000259" key="6">
    <source>
        <dbReference type="PROSITE" id="PS51669"/>
    </source>
</evidence>
<dbReference type="GO" id="GO:0051536">
    <property type="term" value="F:iron-sulfur cluster binding"/>
    <property type="evidence" value="ECO:0007669"/>
    <property type="project" value="UniProtKB-KW"/>
</dbReference>
<evidence type="ECO:0000256" key="2">
    <source>
        <dbReference type="ARBA" id="ARBA00010312"/>
    </source>
</evidence>
<reference evidence="8" key="1">
    <citation type="submission" date="2016-02" db="EMBL/GenBank/DDBJ databases">
        <authorList>
            <person name="Dunlap C."/>
        </authorList>
    </citation>
    <scope>NUCLEOTIDE SEQUENCE [LARGE SCALE GENOMIC DNA]</scope>
    <source>
        <strain evidence="8">NRRL B-41092</strain>
    </source>
</reference>
<gene>
    <name evidence="7" type="ORF">AXI58_19755</name>
</gene>
<dbReference type="RefSeq" id="WP_061522747.1">
    <property type="nucleotide sequence ID" value="NZ_JARLZY010000012.1"/>
</dbReference>
<accession>A0A150F683</accession>
<feature type="domain" description="4Fe-4S Mo/W bis-MGD-type" evidence="6">
    <location>
        <begin position="2"/>
        <end position="59"/>
    </location>
</feature>
<dbReference type="Gene3D" id="3.40.50.740">
    <property type="match status" value="1"/>
</dbReference>
<dbReference type="STRING" id="1793963.AXI58_19755"/>
<keyword evidence="8" id="KW-1185">Reference proteome</keyword>
<evidence type="ECO:0000256" key="4">
    <source>
        <dbReference type="ARBA" id="ARBA00023004"/>
    </source>
</evidence>
<keyword evidence="3" id="KW-0479">Metal-binding</keyword>
<dbReference type="Pfam" id="PF00384">
    <property type="entry name" value="Molybdopterin"/>
    <property type="match status" value="1"/>
</dbReference>
<dbReference type="Gene3D" id="2.40.40.20">
    <property type="match status" value="1"/>
</dbReference>
<name>A0A150F683_9BACI</name>
<protein>
    <submittedName>
        <fullName evidence="7">Oxidoreductase</fullName>
    </submittedName>
</protein>
<dbReference type="InterPro" id="IPR006657">
    <property type="entry name" value="MoPterin_dinucl-bd_dom"/>
</dbReference>
<dbReference type="AlphaFoldDB" id="A0A150F683"/>
<dbReference type="CDD" id="cd02766">
    <property type="entry name" value="MopB_3"/>
    <property type="match status" value="1"/>
</dbReference>
<evidence type="ECO:0000256" key="5">
    <source>
        <dbReference type="ARBA" id="ARBA00023014"/>
    </source>
</evidence>
<dbReference type="InterPro" id="IPR009010">
    <property type="entry name" value="Asp_de-COase-like_dom_sf"/>
</dbReference>
<comment type="similarity">
    <text evidence="2">Belongs to the prokaryotic molybdopterin-containing oxidoreductase family.</text>
</comment>
<organism evidence="7 8">
    <name type="scientific">Bacillus nakamurai</name>
    <dbReference type="NCBI Taxonomy" id="1793963"/>
    <lineage>
        <taxon>Bacteria</taxon>
        <taxon>Bacillati</taxon>
        <taxon>Bacillota</taxon>
        <taxon>Bacilli</taxon>
        <taxon>Bacillales</taxon>
        <taxon>Bacillaceae</taxon>
        <taxon>Bacillus</taxon>
    </lineage>
</organism>
<dbReference type="OrthoDB" id="9803192at2"/>
<dbReference type="SMART" id="SM00926">
    <property type="entry name" value="Molybdop_Fe4S4"/>
    <property type="match status" value="1"/>
</dbReference>